<dbReference type="SUPFAM" id="SSF56672">
    <property type="entry name" value="DNA/RNA polymerases"/>
    <property type="match status" value="1"/>
</dbReference>
<gene>
    <name evidence="1" type="ORF">NC653_001200</name>
</gene>
<dbReference type="PANTHER" id="PTHR11439:SF470">
    <property type="entry name" value="CYSTEINE-RICH RLK (RECEPTOR-LIKE PROTEIN KINASE) 8"/>
    <property type="match status" value="1"/>
</dbReference>
<dbReference type="CDD" id="cd09272">
    <property type="entry name" value="RNase_HI_RT_Ty1"/>
    <property type="match status" value="1"/>
</dbReference>
<dbReference type="PANTHER" id="PTHR11439">
    <property type="entry name" value="GAG-POL-RELATED RETROTRANSPOSON"/>
    <property type="match status" value="1"/>
</dbReference>
<evidence type="ECO:0000313" key="2">
    <source>
        <dbReference type="Proteomes" id="UP001164929"/>
    </source>
</evidence>
<dbReference type="AlphaFoldDB" id="A0AAD6RKG4"/>
<dbReference type="EMBL" id="JAQIZT010000001">
    <property type="protein sequence ID" value="KAJ7010664.1"/>
    <property type="molecule type" value="Genomic_DNA"/>
</dbReference>
<keyword evidence="2" id="KW-1185">Reference proteome</keyword>
<organism evidence="1 2">
    <name type="scientific">Populus alba x Populus x berolinensis</name>
    <dbReference type="NCBI Taxonomy" id="444605"/>
    <lineage>
        <taxon>Eukaryota</taxon>
        <taxon>Viridiplantae</taxon>
        <taxon>Streptophyta</taxon>
        <taxon>Embryophyta</taxon>
        <taxon>Tracheophyta</taxon>
        <taxon>Spermatophyta</taxon>
        <taxon>Magnoliopsida</taxon>
        <taxon>eudicotyledons</taxon>
        <taxon>Gunneridae</taxon>
        <taxon>Pentapetalae</taxon>
        <taxon>rosids</taxon>
        <taxon>fabids</taxon>
        <taxon>Malpighiales</taxon>
        <taxon>Salicaceae</taxon>
        <taxon>Saliceae</taxon>
        <taxon>Populus</taxon>
    </lineage>
</organism>
<dbReference type="InterPro" id="IPR043502">
    <property type="entry name" value="DNA/RNA_pol_sf"/>
</dbReference>
<comment type="caution">
    <text evidence="1">The sequence shown here is derived from an EMBL/GenBank/DDBJ whole genome shotgun (WGS) entry which is preliminary data.</text>
</comment>
<proteinExistence type="predicted"/>
<dbReference type="Proteomes" id="UP001164929">
    <property type="component" value="Chromosome 1"/>
</dbReference>
<evidence type="ECO:0000313" key="1">
    <source>
        <dbReference type="EMBL" id="KAJ7010664.1"/>
    </source>
</evidence>
<reference evidence="1 2" key="1">
    <citation type="journal article" date="2023" name="Mol. Ecol. Resour.">
        <title>Chromosome-level genome assembly of a triploid poplar Populus alba 'Berolinensis'.</title>
        <authorList>
            <person name="Chen S."/>
            <person name="Yu Y."/>
            <person name="Wang X."/>
            <person name="Wang S."/>
            <person name="Zhang T."/>
            <person name="Zhou Y."/>
            <person name="He R."/>
            <person name="Meng N."/>
            <person name="Wang Y."/>
            <person name="Liu W."/>
            <person name="Liu Z."/>
            <person name="Liu J."/>
            <person name="Guo Q."/>
            <person name="Huang H."/>
            <person name="Sederoff R.R."/>
            <person name="Wang G."/>
            <person name="Qu G."/>
            <person name="Chen S."/>
        </authorList>
    </citation>
    <scope>NUCLEOTIDE SEQUENCE [LARGE SCALE GENOMIC DNA]</scope>
    <source>
        <strain evidence="1">SC-2020</strain>
    </source>
</reference>
<sequence length="228" mass="26247">MSQQDNRRLVRKLIYLTITRPEIAYIVNTLSQFMQDPQRHHLNVAYRLLQYLKGAPGQGLMFPSHNELHLISYCDADWARCPTTRRSVTGYCIFFGKSLVSWKSKKHITVARSSAEAKYRSMAATTCELSWLRFLLKDLCVEHPQPAILFCDNQADLHIAANPVFHEHTKHIEIDCHTVRERIQRGEIQTSYVRTGEQVADLFTKPLRAPIFHTHLGKLGTIDIHAPT</sequence>
<name>A0AAD6RKG4_9ROSI</name>
<accession>A0AAD6RKG4</accession>
<protein>
    <submittedName>
        <fullName evidence="1">Uncharacterized protein</fullName>
    </submittedName>
</protein>